<name>A0ABD3FTF0_9STRA</name>
<feature type="domain" description="HAT C-terminal dimerisation" evidence="1">
    <location>
        <begin position="26"/>
        <end position="112"/>
    </location>
</feature>
<evidence type="ECO:0000313" key="2">
    <source>
        <dbReference type="EMBL" id="KAL3670158.1"/>
    </source>
</evidence>
<accession>A0ABD3FTF0</accession>
<dbReference type="EMBL" id="JBIMZQ010000007">
    <property type="protein sequence ID" value="KAL3670158.1"/>
    <property type="molecule type" value="Genomic_DNA"/>
</dbReference>
<dbReference type="AlphaFoldDB" id="A0ABD3FTF0"/>
<protein>
    <recommendedName>
        <fullName evidence="1">HAT C-terminal dimerisation domain-containing protein</fullName>
    </recommendedName>
</protein>
<proteinExistence type="predicted"/>
<gene>
    <name evidence="2" type="ORF">V7S43_004473</name>
</gene>
<evidence type="ECO:0000313" key="3">
    <source>
        <dbReference type="Proteomes" id="UP001632037"/>
    </source>
</evidence>
<organism evidence="2 3">
    <name type="scientific">Phytophthora oleae</name>
    <dbReference type="NCBI Taxonomy" id="2107226"/>
    <lineage>
        <taxon>Eukaryota</taxon>
        <taxon>Sar</taxon>
        <taxon>Stramenopiles</taxon>
        <taxon>Oomycota</taxon>
        <taxon>Peronosporomycetes</taxon>
        <taxon>Peronosporales</taxon>
        <taxon>Peronosporaceae</taxon>
        <taxon>Phytophthora</taxon>
    </lineage>
</organism>
<dbReference type="Pfam" id="PF05699">
    <property type="entry name" value="Dimer_Tnp_hAT"/>
    <property type="match status" value="1"/>
</dbReference>
<dbReference type="InterPro" id="IPR012337">
    <property type="entry name" value="RNaseH-like_sf"/>
</dbReference>
<keyword evidence="3" id="KW-1185">Reference proteome</keyword>
<dbReference type="Proteomes" id="UP001632037">
    <property type="component" value="Unassembled WGS sequence"/>
</dbReference>
<dbReference type="SUPFAM" id="SSF53098">
    <property type="entry name" value="Ribonuclease H-like"/>
    <property type="match status" value="1"/>
</dbReference>
<reference evidence="2 3" key="1">
    <citation type="submission" date="2024-09" db="EMBL/GenBank/DDBJ databases">
        <title>Genome sequencing and assembly of Phytophthora oleae, isolate VK10A, causative agent of rot of olive drupes.</title>
        <authorList>
            <person name="Conti Taguali S."/>
            <person name="Riolo M."/>
            <person name="La Spada F."/>
            <person name="Cacciola S.O."/>
            <person name="Dionisio G."/>
        </authorList>
    </citation>
    <scope>NUCLEOTIDE SEQUENCE [LARGE SCALE GENOMIC DNA]</scope>
    <source>
        <strain evidence="2 3">VK10A</strain>
    </source>
</reference>
<comment type="caution">
    <text evidence="2">The sequence shown here is derived from an EMBL/GenBank/DDBJ whole genome shotgun (WGS) entry which is preliminary data.</text>
</comment>
<sequence>MSAFTLRQAPPLVRAQDIMDSRIDDEIENWFEDQSVLETKNGRPESVLQYWKRQYEMKTYRFLPLVARIVFAVPSSSAQIERDFGNSGQTVTALRSSTSSHNIDMCSFLSQNRRFVDVCQCPKLQHHEVYAHIPSNVIIDLDSETKGRVDLGTVTQECFSLSLSDTEGGA</sequence>
<evidence type="ECO:0000259" key="1">
    <source>
        <dbReference type="Pfam" id="PF05699"/>
    </source>
</evidence>
<dbReference type="InterPro" id="IPR008906">
    <property type="entry name" value="HATC_C_dom"/>
</dbReference>